<protein>
    <submittedName>
        <fullName evidence="1">Uncharacterized protein</fullName>
    </submittedName>
</protein>
<name>A0A109NDF3_SORBI</name>
<evidence type="ECO:0000313" key="2">
    <source>
        <dbReference type="Proteomes" id="UP000000768"/>
    </source>
</evidence>
<dbReference type="EMBL" id="KV917397">
    <property type="protein sequence ID" value="OQU75663.1"/>
    <property type="molecule type" value="Genomic_DNA"/>
</dbReference>
<dbReference type="Proteomes" id="UP000000768">
    <property type="component" value="Unassembled WGS sequence"/>
</dbReference>
<evidence type="ECO:0000313" key="1">
    <source>
        <dbReference type="EMBL" id="OQU75663.1"/>
    </source>
</evidence>
<dbReference type="Gramene" id="OQU75663">
    <property type="protein sequence ID" value="OQU75663"/>
    <property type="gene ID" value="SORBI_3K028900"/>
</dbReference>
<keyword evidence="2" id="KW-1185">Reference proteome</keyword>
<organism evidence="1 2">
    <name type="scientific">Sorghum bicolor</name>
    <name type="common">Sorghum</name>
    <name type="synonym">Sorghum vulgare</name>
    <dbReference type="NCBI Taxonomy" id="4558"/>
    <lineage>
        <taxon>Eukaryota</taxon>
        <taxon>Viridiplantae</taxon>
        <taxon>Streptophyta</taxon>
        <taxon>Embryophyta</taxon>
        <taxon>Tracheophyta</taxon>
        <taxon>Spermatophyta</taxon>
        <taxon>Magnoliopsida</taxon>
        <taxon>Liliopsida</taxon>
        <taxon>Poales</taxon>
        <taxon>Poaceae</taxon>
        <taxon>PACMAD clade</taxon>
        <taxon>Panicoideae</taxon>
        <taxon>Andropogonodae</taxon>
        <taxon>Andropogoneae</taxon>
        <taxon>Sorghinae</taxon>
        <taxon>Sorghum</taxon>
    </lineage>
</organism>
<accession>A0A109NDF3</accession>
<proteinExistence type="predicted"/>
<dbReference type="InParanoid" id="A0A109NDF3"/>
<gene>
    <name evidence="1" type="ORF">SORBI_3K028900</name>
</gene>
<dbReference type="AlphaFoldDB" id="A0A109NDF3"/>
<reference evidence="1 2" key="1">
    <citation type="journal article" date="2009" name="Nature">
        <title>The Sorghum bicolor genome and the diversification of grasses.</title>
        <authorList>
            <person name="Paterson A.H."/>
            <person name="Bowers J.E."/>
            <person name="Bruggmann R."/>
            <person name="Dubchak I."/>
            <person name="Grimwood J."/>
            <person name="Gundlach H."/>
            <person name="Haberer G."/>
            <person name="Hellsten U."/>
            <person name="Mitros T."/>
            <person name="Poliakov A."/>
            <person name="Schmutz J."/>
            <person name="Spannagl M."/>
            <person name="Tang H."/>
            <person name="Wang X."/>
            <person name="Wicker T."/>
            <person name="Bharti A.K."/>
            <person name="Chapman J."/>
            <person name="Feltus F.A."/>
            <person name="Gowik U."/>
            <person name="Grigoriev I.V."/>
            <person name="Lyons E."/>
            <person name="Maher C.A."/>
            <person name="Martis M."/>
            <person name="Narechania A."/>
            <person name="Otillar R.P."/>
            <person name="Penning B.W."/>
            <person name="Salamov A.A."/>
            <person name="Wang Y."/>
            <person name="Zhang L."/>
            <person name="Carpita N.C."/>
            <person name="Freeling M."/>
            <person name="Gingle A.R."/>
            <person name="Hash C.T."/>
            <person name="Keller B."/>
            <person name="Klein P."/>
            <person name="Kresovich S."/>
            <person name="McCann M.C."/>
            <person name="Ming R."/>
            <person name="Peterson D.G."/>
            <person name="Mehboob-ur-Rahman"/>
            <person name="Ware D."/>
            <person name="Westhoff P."/>
            <person name="Mayer K.F."/>
            <person name="Messing J."/>
            <person name="Rokhsar D.S."/>
        </authorList>
    </citation>
    <scope>NUCLEOTIDE SEQUENCE [LARGE SCALE GENOMIC DNA]</scope>
    <source>
        <strain evidence="2">cv. BTx623</strain>
    </source>
</reference>
<sequence length="118" mass="13373">MKADEISTLSSISHALTMQHTPVHSPLDNSNLSHFNCMHPCNKWQLYFSSFLFTTQAPGRSPLISFFLHQMAPPPLLLSPSRKHQRSSPHPLPFHLHGRPLLFPTFLSFSIKIECLGD</sequence>
<reference evidence="2" key="2">
    <citation type="journal article" date="2018" name="Plant J.">
        <title>The Sorghum bicolor reference genome: improved assembly, gene annotations, a transcriptome atlas, and signatures of genome organization.</title>
        <authorList>
            <person name="McCormick R.F."/>
            <person name="Truong S.K."/>
            <person name="Sreedasyam A."/>
            <person name="Jenkins J."/>
            <person name="Shu S."/>
            <person name="Sims D."/>
            <person name="Kennedy M."/>
            <person name="Amirebrahimi M."/>
            <person name="Weers B.D."/>
            <person name="McKinley B."/>
            <person name="Mattison A."/>
            <person name="Morishige D.T."/>
            <person name="Grimwood J."/>
            <person name="Schmutz J."/>
            <person name="Mullet J.E."/>
        </authorList>
    </citation>
    <scope>NUCLEOTIDE SEQUENCE [LARGE SCALE GENOMIC DNA]</scope>
    <source>
        <strain evidence="2">cv. BTx623</strain>
    </source>
</reference>